<evidence type="ECO:0000313" key="3">
    <source>
        <dbReference type="Proteomes" id="UP000004848"/>
    </source>
</evidence>
<protein>
    <submittedName>
        <fullName evidence="2">Pyridoxamine 5'-phosphate oxidase</fullName>
        <ecNumber evidence="2">1.4.3.5</ecNumber>
    </submittedName>
</protein>
<dbReference type="EC" id="1.4.3.5" evidence="2"/>
<accession>A0NR55</accession>
<dbReference type="Pfam" id="PF16998">
    <property type="entry name" value="17kDa_Anti_2"/>
    <property type="match status" value="1"/>
</dbReference>
<keyword evidence="2" id="KW-0560">Oxidoreductase</keyword>
<dbReference type="GO" id="GO:0004733">
    <property type="term" value="F:pyridoxamine phosphate oxidase activity"/>
    <property type="evidence" value="ECO:0007669"/>
    <property type="project" value="UniProtKB-EC"/>
</dbReference>
<comment type="caution">
    <text evidence="2">The sequence shown here is derived from an EMBL/GenBank/DDBJ whole genome shotgun (WGS) entry which is preliminary data.</text>
</comment>
<dbReference type="Proteomes" id="UP000004848">
    <property type="component" value="Unassembled WGS sequence"/>
</dbReference>
<organism evidence="2 3">
    <name type="scientific">Roseibium aggregatum (strain ATCC 25650 / DSM 13394 / JCM 20685 / NBRC 16684 / NCIMB 2208 / IAM 12614 / B1)</name>
    <name type="common">Stappia aggregata</name>
    <dbReference type="NCBI Taxonomy" id="384765"/>
    <lineage>
        <taxon>Bacteria</taxon>
        <taxon>Pseudomonadati</taxon>
        <taxon>Pseudomonadota</taxon>
        <taxon>Alphaproteobacteria</taxon>
        <taxon>Hyphomicrobiales</taxon>
        <taxon>Stappiaceae</taxon>
        <taxon>Roseibium</taxon>
    </lineage>
</organism>
<gene>
    <name evidence="2" type="ORF">SIAM614_07148</name>
</gene>
<feature type="domain" description="Surface antigen" evidence="1">
    <location>
        <begin position="27"/>
        <end position="133"/>
    </location>
</feature>
<dbReference type="AlphaFoldDB" id="A0NR55"/>
<reference evidence="2 3" key="1">
    <citation type="submission" date="2006-05" db="EMBL/GenBank/DDBJ databases">
        <authorList>
            <person name="King G."/>
            <person name="Ferriera S."/>
            <person name="Johnson J."/>
            <person name="Kravitz S."/>
            <person name="Beeson K."/>
            <person name="Sutton G."/>
            <person name="Rogers Y.-H."/>
            <person name="Friedman R."/>
            <person name="Frazier M."/>
            <person name="Venter J.C."/>
        </authorList>
    </citation>
    <scope>NUCLEOTIDE SEQUENCE [LARGE SCALE GENOMIC DNA]</scope>
    <source>
        <strain evidence="3">ATCC 25650 / DSM 13394 / JCM 20685 / NBRC 16684 / NCIMB 2208 / IAM 12614 / B1</strain>
    </source>
</reference>
<name>A0NR55_ROSAI</name>
<evidence type="ECO:0000259" key="1">
    <source>
        <dbReference type="Pfam" id="PF16998"/>
    </source>
</evidence>
<dbReference type="eggNOG" id="ENOG50336DE">
    <property type="taxonomic scope" value="Bacteria"/>
</dbReference>
<dbReference type="EMBL" id="AAUW01000005">
    <property type="protein sequence ID" value="EAV44636.1"/>
    <property type="molecule type" value="Genomic_DNA"/>
</dbReference>
<sequence length="137" mass="13911">MALATALGGCSQFSVPMGSNNIDSPTLLTGSIPSASDVAYADINEDDRSVIAQNLDTIGPDLAAGKPTDALSLTWLNSISGNSGTLSSINASTFSETGCLGFKTTANTIVGIKLYSGTACRDVTQKFAVTSLNVADA</sequence>
<evidence type="ECO:0000313" key="2">
    <source>
        <dbReference type="EMBL" id="EAV44636.1"/>
    </source>
</evidence>
<proteinExistence type="predicted"/>
<dbReference type="InterPro" id="IPR032635">
    <property type="entry name" value="Anti_2"/>
</dbReference>